<comment type="similarity">
    <text evidence="2 10">Belongs to the cytochrome c-type heme lyase family.</text>
</comment>
<evidence type="ECO:0000256" key="10">
    <source>
        <dbReference type="RuleBase" id="RU363130"/>
    </source>
</evidence>
<comment type="catalytic activity">
    <reaction evidence="10">
        <text>holo-[cytochrome c] = apo-[cytochrome c] + heme b</text>
        <dbReference type="Rhea" id="RHEA:22648"/>
        <dbReference type="Rhea" id="RHEA-COMP:10725"/>
        <dbReference type="Rhea" id="RHEA-COMP:10726"/>
        <dbReference type="ChEBI" id="CHEBI:29950"/>
        <dbReference type="ChEBI" id="CHEBI:60344"/>
        <dbReference type="ChEBI" id="CHEBI:83739"/>
        <dbReference type="EC" id="4.4.1.17"/>
    </reaction>
</comment>
<comment type="function">
    <text evidence="10">Lyase that catalyzes the covalent linking of the heme group to the cytochrome C apoprotein to produce the mature functional cytochrome.</text>
</comment>
<dbReference type="Pfam" id="PF01265">
    <property type="entry name" value="Cyto_heme_lyase"/>
    <property type="match status" value="1"/>
</dbReference>
<dbReference type="PROSITE" id="PS00821">
    <property type="entry name" value="CYTO_HEME_LYASE_1"/>
    <property type="match status" value="1"/>
</dbReference>
<dbReference type="Proteomes" id="UP000439903">
    <property type="component" value="Unassembled WGS sequence"/>
</dbReference>
<comment type="subcellular location">
    <subcellularLocation>
        <location evidence="1 10">Mitochondrion inner membrane</location>
    </subcellularLocation>
</comment>
<comment type="caution">
    <text evidence="12">The sequence shown here is derived from an EMBL/GenBank/DDBJ whole genome shotgun (WGS) entry which is preliminary data.</text>
</comment>
<gene>
    <name evidence="12" type="ORF">F8M41_008781</name>
</gene>
<keyword evidence="5 10" id="KW-0999">Mitochondrion inner membrane</keyword>
<evidence type="ECO:0000313" key="13">
    <source>
        <dbReference type="Proteomes" id="UP000439903"/>
    </source>
</evidence>
<dbReference type="AlphaFoldDB" id="A0A8H4EQU4"/>
<organism evidence="12 13">
    <name type="scientific">Gigaspora margarita</name>
    <dbReference type="NCBI Taxonomy" id="4874"/>
    <lineage>
        <taxon>Eukaryota</taxon>
        <taxon>Fungi</taxon>
        <taxon>Fungi incertae sedis</taxon>
        <taxon>Mucoromycota</taxon>
        <taxon>Glomeromycotina</taxon>
        <taxon>Glomeromycetes</taxon>
        <taxon>Diversisporales</taxon>
        <taxon>Gigasporaceae</taxon>
        <taxon>Gigaspora</taxon>
    </lineage>
</organism>
<dbReference type="PANTHER" id="PTHR12743">
    <property type="entry name" value="CYTOCHROME C1 HEME LYASE"/>
    <property type="match status" value="1"/>
</dbReference>
<dbReference type="EMBL" id="WTPW01000194">
    <property type="protein sequence ID" value="KAF0536939.1"/>
    <property type="molecule type" value="Genomic_DNA"/>
</dbReference>
<evidence type="ECO:0000256" key="8">
    <source>
        <dbReference type="ARBA" id="ARBA00023136"/>
    </source>
</evidence>
<reference evidence="12 13" key="1">
    <citation type="journal article" date="2019" name="Environ. Microbiol.">
        <title>At the nexus of three kingdoms: the genome of the mycorrhizal fungus Gigaspora margarita provides insights into plant, endobacterial and fungal interactions.</title>
        <authorList>
            <person name="Venice F."/>
            <person name="Ghignone S."/>
            <person name="Salvioli di Fossalunga A."/>
            <person name="Amselem J."/>
            <person name="Novero M."/>
            <person name="Xianan X."/>
            <person name="Sedzielewska Toro K."/>
            <person name="Morin E."/>
            <person name="Lipzen A."/>
            <person name="Grigoriev I.V."/>
            <person name="Henrissat B."/>
            <person name="Martin F.M."/>
            <person name="Bonfante P."/>
        </authorList>
    </citation>
    <scope>NUCLEOTIDE SEQUENCE [LARGE SCALE GENOMIC DNA]</scope>
    <source>
        <strain evidence="12 13">BEG34</strain>
    </source>
</reference>
<dbReference type="OrthoDB" id="4243at2759"/>
<dbReference type="PANTHER" id="PTHR12743:SF3">
    <property type="entry name" value="HOLOCYTOCHROME-C SYNTHASE"/>
    <property type="match status" value="1"/>
</dbReference>
<dbReference type="EC" id="4.4.1.17" evidence="10"/>
<evidence type="ECO:0000256" key="9">
    <source>
        <dbReference type="ARBA" id="ARBA00023239"/>
    </source>
</evidence>
<keyword evidence="7 10" id="KW-0496">Mitochondrion</keyword>
<keyword evidence="8 10" id="KW-0472">Membrane</keyword>
<dbReference type="PROSITE" id="PS00822">
    <property type="entry name" value="CYTO_HEME_LYASE_2"/>
    <property type="match status" value="1"/>
</dbReference>
<keyword evidence="9 10" id="KW-0456">Lyase</keyword>
<evidence type="ECO:0000256" key="3">
    <source>
        <dbReference type="ARBA" id="ARBA00022617"/>
    </source>
</evidence>
<dbReference type="GO" id="GO:0004408">
    <property type="term" value="F:holocytochrome-c synthase activity"/>
    <property type="evidence" value="ECO:0007669"/>
    <property type="project" value="UniProtKB-EC"/>
</dbReference>
<keyword evidence="3 10" id="KW-0349">Heme</keyword>
<evidence type="ECO:0000256" key="2">
    <source>
        <dbReference type="ARBA" id="ARBA00007255"/>
    </source>
</evidence>
<evidence type="ECO:0000313" key="12">
    <source>
        <dbReference type="EMBL" id="KAF0536939.1"/>
    </source>
</evidence>
<keyword evidence="6 10" id="KW-0408">Iron</keyword>
<dbReference type="GO" id="GO:0005743">
    <property type="term" value="C:mitochondrial inner membrane"/>
    <property type="evidence" value="ECO:0007669"/>
    <property type="project" value="UniProtKB-SubCell"/>
</dbReference>
<keyword evidence="13" id="KW-1185">Reference proteome</keyword>
<evidence type="ECO:0000256" key="1">
    <source>
        <dbReference type="ARBA" id="ARBA00004273"/>
    </source>
</evidence>
<feature type="region of interest" description="Disordered" evidence="11">
    <location>
        <begin position="1"/>
        <end position="62"/>
    </location>
</feature>
<evidence type="ECO:0000256" key="4">
    <source>
        <dbReference type="ARBA" id="ARBA00022723"/>
    </source>
</evidence>
<sequence length="264" mass="29931">MSKQTTNLSECPMHKKNSQTFDPSSSKKSKCPNSSESNSEKKTCPIVHSGDAISPDNQMPKLSQLPMPGQKIPLPTSRIISSIPKAHSSDNWEYPSPQQFYNALVRKGWDTPEESIETMVDIHNFLNEEAWNEILKWERMKKCPCDGPKLLRFRGRPQELSPKAQLLQWAGKLFPSLGTPPPFDRHDWTIDRCGKEVRYVIDYYSGPDEGDTPIFYLDVRPALDSVDSIVDRIKVATSETFKQFRERAKSARVGVQESSSGDRA</sequence>
<keyword evidence="4 10" id="KW-0479">Metal-binding</keyword>
<evidence type="ECO:0000256" key="6">
    <source>
        <dbReference type="ARBA" id="ARBA00023004"/>
    </source>
</evidence>
<dbReference type="GO" id="GO:0046872">
    <property type="term" value="F:metal ion binding"/>
    <property type="evidence" value="ECO:0007669"/>
    <property type="project" value="UniProtKB-KW"/>
</dbReference>
<evidence type="ECO:0000256" key="7">
    <source>
        <dbReference type="ARBA" id="ARBA00023128"/>
    </source>
</evidence>
<dbReference type="InterPro" id="IPR000511">
    <property type="entry name" value="Holocyt_c/c1_synthase"/>
</dbReference>
<name>A0A8H4EQU4_GIGMA</name>
<feature type="compositionally biased region" description="Low complexity" evidence="11">
    <location>
        <begin position="23"/>
        <end position="37"/>
    </location>
</feature>
<accession>A0A8H4EQU4</accession>
<protein>
    <recommendedName>
        <fullName evidence="10">Holocytochrome c-type synthase</fullName>
        <ecNumber evidence="10">4.4.1.17</ecNumber>
    </recommendedName>
</protein>
<evidence type="ECO:0000256" key="11">
    <source>
        <dbReference type="SAM" id="MobiDB-lite"/>
    </source>
</evidence>
<proteinExistence type="inferred from homology"/>
<evidence type="ECO:0000256" key="5">
    <source>
        <dbReference type="ARBA" id="ARBA00022792"/>
    </source>
</evidence>